<evidence type="ECO:0000313" key="1">
    <source>
        <dbReference type="EMBL" id="QDT35466.1"/>
    </source>
</evidence>
<dbReference type="Gene3D" id="3.40.50.10320">
    <property type="entry name" value="LmbE-like"/>
    <property type="match status" value="1"/>
</dbReference>
<dbReference type="Proteomes" id="UP000315724">
    <property type="component" value="Chromosome"/>
</dbReference>
<name>A0A517QV06_9PLAN</name>
<sequence length="254" mass="28926">MPKDLTPPRILAIHAHPDDIEILCAGTLAILKDKGCEIVIATMTAGDKGSAEMGQEEIARVRRAEARKAAEMLGAECMCLEFKDLSIEFNDDSRKRVTEAVRRARPDIVLTAPPVDYMNDHEMTSKLVRDACFAASVPNYPTEQWDPAPITKNIPHLYYVDPIEGVDWFGEPTPYDFIVDVTETFKLKIDMLACHESQRAWLRQQHGMDEYLESCKRWAKKRGEQINAEYGEGFRQHKGHPYPHDNLLLETLSR</sequence>
<dbReference type="GO" id="GO:0016811">
    <property type="term" value="F:hydrolase activity, acting on carbon-nitrogen (but not peptide) bonds, in linear amides"/>
    <property type="evidence" value="ECO:0007669"/>
    <property type="project" value="TreeGrafter"/>
</dbReference>
<proteinExistence type="predicted"/>
<dbReference type="PANTHER" id="PTHR12993">
    <property type="entry name" value="N-ACETYLGLUCOSAMINYL-PHOSPHATIDYLINOSITOL DE-N-ACETYLASE-RELATED"/>
    <property type="match status" value="1"/>
</dbReference>
<evidence type="ECO:0000313" key="2">
    <source>
        <dbReference type="Proteomes" id="UP000315724"/>
    </source>
</evidence>
<protein>
    <submittedName>
        <fullName evidence="1">Mycothiol S-conjugate amidase</fullName>
        <ecNumber evidence="1">3.5.1.115</ecNumber>
    </submittedName>
</protein>
<reference evidence="1 2" key="1">
    <citation type="submission" date="2019-02" db="EMBL/GenBank/DDBJ databases">
        <title>Deep-cultivation of Planctomycetes and their phenomic and genomic characterization uncovers novel biology.</title>
        <authorList>
            <person name="Wiegand S."/>
            <person name="Jogler M."/>
            <person name="Boedeker C."/>
            <person name="Pinto D."/>
            <person name="Vollmers J."/>
            <person name="Rivas-Marin E."/>
            <person name="Kohn T."/>
            <person name="Peeters S.H."/>
            <person name="Heuer A."/>
            <person name="Rast P."/>
            <person name="Oberbeckmann S."/>
            <person name="Bunk B."/>
            <person name="Jeske O."/>
            <person name="Meyerdierks A."/>
            <person name="Storesund J.E."/>
            <person name="Kallscheuer N."/>
            <person name="Luecker S."/>
            <person name="Lage O.M."/>
            <person name="Pohl T."/>
            <person name="Merkel B.J."/>
            <person name="Hornburger P."/>
            <person name="Mueller R.-W."/>
            <person name="Bruemmer F."/>
            <person name="Labrenz M."/>
            <person name="Spormann A.M."/>
            <person name="Op den Camp H."/>
            <person name="Overmann J."/>
            <person name="Amann R."/>
            <person name="Jetten M.S.M."/>
            <person name="Mascher T."/>
            <person name="Medema M.H."/>
            <person name="Devos D.P."/>
            <person name="Kaster A.-K."/>
            <person name="Ovreas L."/>
            <person name="Rohde M."/>
            <person name="Galperin M.Y."/>
            <person name="Jogler C."/>
        </authorList>
    </citation>
    <scope>NUCLEOTIDE SEQUENCE [LARGE SCALE GENOMIC DNA]</scope>
    <source>
        <strain evidence="1 2">Mal48</strain>
    </source>
</reference>
<dbReference type="KEGG" id="tpol:Mal48_47430"/>
<dbReference type="RefSeq" id="WP_145205078.1">
    <property type="nucleotide sequence ID" value="NZ_CP036267.1"/>
</dbReference>
<dbReference type="Pfam" id="PF02585">
    <property type="entry name" value="PIG-L"/>
    <property type="match status" value="1"/>
</dbReference>
<dbReference type="EMBL" id="CP036267">
    <property type="protein sequence ID" value="QDT35466.1"/>
    <property type="molecule type" value="Genomic_DNA"/>
</dbReference>
<dbReference type="PANTHER" id="PTHR12993:SF11">
    <property type="entry name" value="N-ACETYLGLUCOSAMINYL-PHOSPHATIDYLINOSITOL DE-N-ACETYLASE"/>
    <property type="match status" value="1"/>
</dbReference>
<keyword evidence="1" id="KW-0378">Hydrolase</keyword>
<keyword evidence="2" id="KW-1185">Reference proteome</keyword>
<dbReference type="InterPro" id="IPR003737">
    <property type="entry name" value="GlcNAc_PI_deacetylase-related"/>
</dbReference>
<dbReference type="AlphaFoldDB" id="A0A517QV06"/>
<dbReference type="SUPFAM" id="SSF102588">
    <property type="entry name" value="LmbE-like"/>
    <property type="match status" value="1"/>
</dbReference>
<dbReference type="InterPro" id="IPR024078">
    <property type="entry name" value="LmbE-like_dom_sf"/>
</dbReference>
<dbReference type="OrthoDB" id="9790023at2"/>
<organism evidence="1 2">
    <name type="scientific">Thalassoglobus polymorphus</name>
    <dbReference type="NCBI Taxonomy" id="2527994"/>
    <lineage>
        <taxon>Bacteria</taxon>
        <taxon>Pseudomonadati</taxon>
        <taxon>Planctomycetota</taxon>
        <taxon>Planctomycetia</taxon>
        <taxon>Planctomycetales</taxon>
        <taxon>Planctomycetaceae</taxon>
        <taxon>Thalassoglobus</taxon>
    </lineage>
</organism>
<dbReference type="EC" id="3.5.1.115" evidence="1"/>
<gene>
    <name evidence="1" type="primary">mca_2</name>
    <name evidence="1" type="ORF">Mal48_47430</name>
</gene>
<accession>A0A517QV06</accession>